<evidence type="ECO:0000313" key="6">
    <source>
        <dbReference type="Proteomes" id="UP000436088"/>
    </source>
</evidence>
<organism evidence="5 6">
    <name type="scientific">Hibiscus syriacus</name>
    <name type="common">Rose of Sharon</name>
    <dbReference type="NCBI Taxonomy" id="106335"/>
    <lineage>
        <taxon>Eukaryota</taxon>
        <taxon>Viridiplantae</taxon>
        <taxon>Streptophyta</taxon>
        <taxon>Embryophyta</taxon>
        <taxon>Tracheophyta</taxon>
        <taxon>Spermatophyta</taxon>
        <taxon>Magnoliopsida</taxon>
        <taxon>eudicotyledons</taxon>
        <taxon>Gunneridae</taxon>
        <taxon>Pentapetalae</taxon>
        <taxon>rosids</taxon>
        <taxon>malvids</taxon>
        <taxon>Malvales</taxon>
        <taxon>Malvaceae</taxon>
        <taxon>Malvoideae</taxon>
        <taxon>Hibiscus</taxon>
    </lineage>
</organism>
<feature type="transmembrane region" description="Helical" evidence="3">
    <location>
        <begin position="48"/>
        <end position="69"/>
    </location>
</feature>
<keyword evidence="3" id="KW-1133">Transmembrane helix</keyword>
<keyword evidence="3" id="KW-0812">Transmembrane</keyword>
<sequence length="505" mass="57318">MHVNVLNTLMNISMQRLPFTFFKDTVTLCPIIIMHTPQNITVMVTSKCFLVVLLLSLLHSFALLCSAAYPSGGRSSKEDDPQEDDIGVFNPFFFPQRKFAFGRYQEDNGSLWVLHKFYEKHLILKAYNEYRVALLEANPNTFVLPHHCDADRIYVVTNGKGTLTLLTDKNRESYSLVPGVVVRVPTGTTVYLVNQDDKEKLNIAVLVRPVNNPGKFEEFFPAGQYPQSFYRHLSLDVLEDALNTRSELLDRLLQANQSQQGMFRIASQEQIKTLSKGASTPSEKEEGLAFNLFAQNPKYSNQNGKFFEACPREFELLRDLDAGLVGLELNKGSIFVPHYNTKSTFVIIVTEGSGYVEMVCPIAPEKSYQGEKEEEDEKAQREIEEEIERREEKIAGHYAKMRVLLSAGDVIITPACHPVTYFTPEDQHLRFIAFGLYHQNNTKIFIARKDNVVKQMDSAAKELSFGVPSSLVDEVFNNLPESYFASRQSQQRGSEASNLDFARLF</sequence>
<dbReference type="InterPro" id="IPR011051">
    <property type="entry name" value="RmlC_Cupin_sf"/>
</dbReference>
<dbReference type="AlphaFoldDB" id="A0A6A2XNB5"/>
<comment type="similarity">
    <text evidence="2">Belongs to the 7S seed storage protein family.</text>
</comment>
<dbReference type="CDD" id="cd02244">
    <property type="entry name" value="cupin_7S_vicilin-like_N"/>
    <property type="match status" value="1"/>
</dbReference>
<comment type="caution">
    <text evidence="5">The sequence shown here is derived from an EMBL/GenBank/DDBJ whole genome shotgun (WGS) entry which is preliminary data.</text>
</comment>
<protein>
    <submittedName>
        <fullName evidence="5">Vicilin GC72-A</fullName>
    </submittedName>
</protein>
<reference evidence="5" key="1">
    <citation type="submission" date="2019-09" db="EMBL/GenBank/DDBJ databases">
        <title>Draft genome information of white flower Hibiscus syriacus.</title>
        <authorList>
            <person name="Kim Y.-M."/>
        </authorList>
    </citation>
    <scope>NUCLEOTIDE SEQUENCE [LARGE SCALE GENOMIC DNA]</scope>
    <source>
        <strain evidence="5">YM2019G1</strain>
    </source>
</reference>
<feature type="domain" description="Cupin type-1" evidence="4">
    <location>
        <begin position="99"/>
        <end position="250"/>
    </location>
</feature>
<evidence type="ECO:0000256" key="2">
    <source>
        <dbReference type="ARBA" id="ARBA00023597"/>
    </source>
</evidence>
<dbReference type="InterPro" id="IPR006045">
    <property type="entry name" value="Cupin_1"/>
</dbReference>
<gene>
    <name evidence="5" type="ORF">F3Y22_tig00112957pilonHSYRG00066</name>
</gene>
<keyword evidence="1" id="KW-0732">Signal</keyword>
<feature type="domain" description="Cupin type-1" evidence="4">
    <location>
        <begin position="290"/>
        <end position="473"/>
    </location>
</feature>
<name>A0A6A2XNB5_HIBSY</name>
<dbReference type="PANTHER" id="PTHR31189:SF41">
    <property type="entry name" value="VICILIN C72"/>
    <property type="match status" value="1"/>
</dbReference>
<dbReference type="Pfam" id="PF00190">
    <property type="entry name" value="Cupin_1"/>
    <property type="match status" value="2"/>
</dbReference>
<evidence type="ECO:0000313" key="5">
    <source>
        <dbReference type="EMBL" id="KAE8663506.1"/>
    </source>
</evidence>
<proteinExistence type="inferred from homology"/>
<dbReference type="OrthoDB" id="1912756at2759"/>
<dbReference type="InterPro" id="IPR050253">
    <property type="entry name" value="Seed_Storage-Functional"/>
</dbReference>
<dbReference type="EMBL" id="VEPZ02001673">
    <property type="protein sequence ID" value="KAE8663506.1"/>
    <property type="molecule type" value="Genomic_DNA"/>
</dbReference>
<dbReference type="SUPFAM" id="SSF51182">
    <property type="entry name" value="RmlC-like cupins"/>
    <property type="match status" value="1"/>
</dbReference>
<dbReference type="SMART" id="SM00835">
    <property type="entry name" value="Cupin_1"/>
    <property type="match status" value="2"/>
</dbReference>
<evidence type="ECO:0000256" key="1">
    <source>
        <dbReference type="ARBA" id="ARBA00022729"/>
    </source>
</evidence>
<keyword evidence="3" id="KW-0472">Membrane</keyword>
<dbReference type="PANTHER" id="PTHR31189">
    <property type="entry name" value="OS03G0336100 PROTEIN-RELATED"/>
    <property type="match status" value="1"/>
</dbReference>
<dbReference type="Proteomes" id="UP000436088">
    <property type="component" value="Unassembled WGS sequence"/>
</dbReference>
<dbReference type="InterPro" id="IPR014710">
    <property type="entry name" value="RmlC-like_jellyroll"/>
</dbReference>
<evidence type="ECO:0000259" key="4">
    <source>
        <dbReference type="SMART" id="SM00835"/>
    </source>
</evidence>
<accession>A0A6A2XNB5</accession>
<keyword evidence="6" id="KW-1185">Reference proteome</keyword>
<evidence type="ECO:0000256" key="3">
    <source>
        <dbReference type="SAM" id="Phobius"/>
    </source>
</evidence>
<dbReference type="CDD" id="cd02245">
    <property type="entry name" value="cupin_7S_vicilin-like_C"/>
    <property type="match status" value="1"/>
</dbReference>
<dbReference type="Gene3D" id="2.60.120.10">
    <property type="entry name" value="Jelly Rolls"/>
    <property type="match status" value="2"/>
</dbReference>